<protein>
    <submittedName>
        <fullName evidence="1">Uncharacterized protein</fullName>
    </submittedName>
</protein>
<evidence type="ECO:0000313" key="2">
    <source>
        <dbReference type="Proteomes" id="UP000248961"/>
    </source>
</evidence>
<dbReference type="AlphaFoldDB" id="A0A395I2G7"/>
<evidence type="ECO:0000313" key="1">
    <source>
        <dbReference type="EMBL" id="RAL14137.1"/>
    </source>
</evidence>
<dbReference type="RefSeq" id="XP_025553291.1">
    <property type="nucleotide sequence ID" value="XM_025690590.1"/>
</dbReference>
<dbReference type="Proteomes" id="UP000248961">
    <property type="component" value="Unassembled WGS sequence"/>
</dbReference>
<dbReference type="VEuPathDB" id="FungiDB:BO97DRAFT_21298"/>
<gene>
    <name evidence="1" type="ORF">BO97DRAFT_21298</name>
</gene>
<dbReference type="GeneID" id="37194879"/>
<proteinExistence type="predicted"/>
<reference evidence="1 2" key="1">
    <citation type="submission" date="2018-02" db="EMBL/GenBank/DDBJ databases">
        <title>The genomes of Aspergillus section Nigri reveals drivers in fungal speciation.</title>
        <authorList>
            <consortium name="DOE Joint Genome Institute"/>
            <person name="Vesth T.C."/>
            <person name="Nybo J."/>
            <person name="Theobald S."/>
            <person name="Brandl J."/>
            <person name="Frisvad J.C."/>
            <person name="Nielsen K.F."/>
            <person name="Lyhne E.K."/>
            <person name="Kogle M.E."/>
            <person name="Kuo A."/>
            <person name="Riley R."/>
            <person name="Clum A."/>
            <person name="Nolan M."/>
            <person name="Lipzen A."/>
            <person name="Salamov A."/>
            <person name="Henrissat B."/>
            <person name="Wiebenga A."/>
            <person name="De vries R.P."/>
            <person name="Grigoriev I.V."/>
            <person name="Mortensen U.H."/>
            <person name="Andersen M.R."/>
            <person name="Baker S.E."/>
        </authorList>
    </citation>
    <scope>NUCLEOTIDE SEQUENCE [LARGE SCALE GENOMIC DNA]</scope>
    <source>
        <strain evidence="1 2">CBS 101889</strain>
    </source>
</reference>
<dbReference type="EMBL" id="KZ824276">
    <property type="protein sequence ID" value="RAL14137.1"/>
    <property type="molecule type" value="Genomic_DNA"/>
</dbReference>
<accession>A0A395I2G7</accession>
<keyword evidence="2" id="KW-1185">Reference proteome</keyword>
<organism evidence="1 2">
    <name type="scientific">Aspergillus homomorphus (strain CBS 101889)</name>
    <dbReference type="NCBI Taxonomy" id="1450537"/>
    <lineage>
        <taxon>Eukaryota</taxon>
        <taxon>Fungi</taxon>
        <taxon>Dikarya</taxon>
        <taxon>Ascomycota</taxon>
        <taxon>Pezizomycotina</taxon>
        <taxon>Eurotiomycetes</taxon>
        <taxon>Eurotiomycetidae</taxon>
        <taxon>Eurotiales</taxon>
        <taxon>Aspergillaceae</taxon>
        <taxon>Aspergillus</taxon>
        <taxon>Aspergillus subgen. Circumdati</taxon>
    </lineage>
</organism>
<sequence length="205" mass="22171">MISLMIFASGAGVYASRLRVRCPVPVCTSLNRILNAASPEIATFRIPRMSTAGSDFLLQLRPIARLSPASCSSLVVQFVPVVSPSSRCSSRCERVALDVRLDVRALAPGGRSHGSWFARGCGARSRERGQARRAGQVVEKRRSPPSYSVMWRFWVTESRLPARKGWGGCHARPECRIRLGVASLRLVGGAGRLPLLSGVLAAATE</sequence>
<name>A0A395I2G7_ASPHC</name>